<feature type="transmembrane region" description="Helical" evidence="6">
    <location>
        <begin position="92"/>
        <end position="110"/>
    </location>
</feature>
<reference evidence="9" key="1">
    <citation type="journal article" date="2019" name="Int. J. Syst. Evol. Microbiol.">
        <title>The Global Catalogue of Microorganisms (GCM) 10K type strain sequencing project: providing services to taxonomists for standard genome sequencing and annotation.</title>
        <authorList>
            <consortium name="The Broad Institute Genomics Platform"/>
            <consortium name="The Broad Institute Genome Sequencing Center for Infectious Disease"/>
            <person name="Wu L."/>
            <person name="Ma J."/>
        </authorList>
    </citation>
    <scope>NUCLEOTIDE SEQUENCE [LARGE SCALE GENOMIC DNA]</scope>
    <source>
        <strain evidence="9">KCTC 42501</strain>
    </source>
</reference>
<dbReference type="PANTHER" id="PTHR47371:SF3">
    <property type="entry name" value="PHOSPHOGLYCEROL TRANSFERASE I"/>
    <property type="match status" value="1"/>
</dbReference>
<dbReference type="InterPro" id="IPR017850">
    <property type="entry name" value="Alkaline_phosphatase_core_sf"/>
</dbReference>
<dbReference type="InterPro" id="IPR050448">
    <property type="entry name" value="OpgB/LTA_synthase_biosynth"/>
</dbReference>
<evidence type="ECO:0000256" key="3">
    <source>
        <dbReference type="ARBA" id="ARBA00022692"/>
    </source>
</evidence>
<dbReference type="EMBL" id="JBHRXX010000001">
    <property type="protein sequence ID" value="MFC3682032.1"/>
    <property type="molecule type" value="Genomic_DNA"/>
</dbReference>
<accession>A0ABV7VZ99</accession>
<sequence>MRGLLALAAYLLLGLLFQWISLHFGFKRYLLNAEMLIAMLLFMAGWQGLGVLAFLVAVCLELTLGATSVFRLIDIAQVGDMAGYLLEAKGTYLVMLAALAVIAAAGFWAAAGSLKGVRWRWLWLFASGLLLIQWQLSFAGATFFSPPFAERDRLLFGSSAHFVHQVLEENRRRHVHIGADAEDAEYLPVAHPSAASLMLGEQSRSPRILFIIAESWGKPHQPVVLEQQISALRSSAHVHDLQVGSINAVGTTAAGELRELCGRIPTRLNFQRMTPEVVGECLPAKLAKQGYRTVALHAAFGAMYRRVDWYPVIGFDDLVFRENLPFEGTQCYSFPGYCDRHLLDVVRKKLDHEKVFLYWLSLNSHIPYDRRDVANYRDAMCRSAFGDAHSDQLCRYQNLHVQFFEGLAKLAEAESLKGVEVVVVGDHAPIFNDSASRARFEQEQVPMLHFTVQ</sequence>
<evidence type="ECO:0000313" key="8">
    <source>
        <dbReference type="EMBL" id="MFC3682032.1"/>
    </source>
</evidence>
<protein>
    <submittedName>
        <fullName evidence="8">Sulfatase-like hydrolase/transferase</fullName>
    </submittedName>
</protein>
<name>A0ABV7VZ99_9BURK</name>
<feature type="transmembrane region" description="Helical" evidence="6">
    <location>
        <begin position="122"/>
        <end position="144"/>
    </location>
</feature>
<comment type="subcellular location">
    <subcellularLocation>
        <location evidence="1">Cell membrane</location>
        <topology evidence="1">Multi-pass membrane protein</topology>
    </subcellularLocation>
</comment>
<evidence type="ECO:0000256" key="5">
    <source>
        <dbReference type="ARBA" id="ARBA00023136"/>
    </source>
</evidence>
<evidence type="ECO:0000313" key="9">
    <source>
        <dbReference type="Proteomes" id="UP001595729"/>
    </source>
</evidence>
<dbReference type="InterPro" id="IPR000917">
    <property type="entry name" value="Sulfatase_N"/>
</dbReference>
<evidence type="ECO:0000256" key="1">
    <source>
        <dbReference type="ARBA" id="ARBA00004651"/>
    </source>
</evidence>
<organism evidence="8 9">
    <name type="scientific">Hydrogenophaga luteola</name>
    <dbReference type="NCBI Taxonomy" id="1591122"/>
    <lineage>
        <taxon>Bacteria</taxon>
        <taxon>Pseudomonadati</taxon>
        <taxon>Pseudomonadota</taxon>
        <taxon>Betaproteobacteria</taxon>
        <taxon>Burkholderiales</taxon>
        <taxon>Comamonadaceae</taxon>
        <taxon>Hydrogenophaga</taxon>
    </lineage>
</organism>
<gene>
    <name evidence="8" type="ORF">ACFOPI_00415</name>
</gene>
<keyword evidence="3 6" id="KW-0812">Transmembrane</keyword>
<evidence type="ECO:0000256" key="2">
    <source>
        <dbReference type="ARBA" id="ARBA00022475"/>
    </source>
</evidence>
<dbReference type="SUPFAM" id="SSF53649">
    <property type="entry name" value="Alkaline phosphatase-like"/>
    <property type="match status" value="1"/>
</dbReference>
<keyword evidence="9" id="KW-1185">Reference proteome</keyword>
<comment type="caution">
    <text evidence="8">The sequence shown here is derived from an EMBL/GenBank/DDBJ whole genome shotgun (WGS) entry which is preliminary data.</text>
</comment>
<proteinExistence type="predicted"/>
<keyword evidence="2" id="KW-1003">Cell membrane</keyword>
<feature type="domain" description="Sulfatase N-terminal" evidence="7">
    <location>
        <begin position="250"/>
        <end position="447"/>
    </location>
</feature>
<dbReference type="Gene3D" id="3.40.720.10">
    <property type="entry name" value="Alkaline Phosphatase, subunit A"/>
    <property type="match status" value="1"/>
</dbReference>
<evidence type="ECO:0000256" key="4">
    <source>
        <dbReference type="ARBA" id="ARBA00022989"/>
    </source>
</evidence>
<keyword evidence="4 6" id="KW-1133">Transmembrane helix</keyword>
<dbReference type="PANTHER" id="PTHR47371">
    <property type="entry name" value="LIPOTEICHOIC ACID SYNTHASE"/>
    <property type="match status" value="1"/>
</dbReference>
<feature type="transmembrane region" description="Helical" evidence="6">
    <location>
        <begin position="35"/>
        <end position="57"/>
    </location>
</feature>
<evidence type="ECO:0000256" key="6">
    <source>
        <dbReference type="SAM" id="Phobius"/>
    </source>
</evidence>
<dbReference type="Proteomes" id="UP001595729">
    <property type="component" value="Unassembled WGS sequence"/>
</dbReference>
<evidence type="ECO:0000259" key="7">
    <source>
        <dbReference type="Pfam" id="PF00884"/>
    </source>
</evidence>
<dbReference type="Pfam" id="PF00884">
    <property type="entry name" value="Sulfatase"/>
    <property type="match status" value="1"/>
</dbReference>
<keyword evidence="5 6" id="KW-0472">Membrane</keyword>